<dbReference type="InterPro" id="IPR008269">
    <property type="entry name" value="Lon_proteolytic"/>
</dbReference>
<comment type="similarity">
    <text evidence="2">Belongs to the peptidase S16 family.</text>
</comment>
<dbReference type="RefSeq" id="WP_010881465.1">
    <property type="nucleotide sequence ID" value="NC_010741.1"/>
</dbReference>
<evidence type="ECO:0000313" key="5">
    <source>
        <dbReference type="Proteomes" id="UP000001202"/>
    </source>
</evidence>
<dbReference type="Pfam" id="PF13654">
    <property type="entry name" value="AAA_32"/>
    <property type="match status" value="1"/>
</dbReference>
<dbReference type="Pfam" id="PF05362">
    <property type="entry name" value="Lon_C"/>
    <property type="match status" value="1"/>
</dbReference>
<gene>
    <name evidence="4" type="primary">lon1</name>
    <name evidence="4" type="ordered locus">TPASS_0016</name>
</gene>
<dbReference type="PATRIC" id="fig|243276.5.peg.17"/>
<dbReference type="InterPro" id="IPR020568">
    <property type="entry name" value="Ribosomal_Su5_D2-typ_SF"/>
</dbReference>
<keyword evidence="1 2" id="KW-0645">Protease</keyword>
<dbReference type="GeneID" id="93875810"/>
<dbReference type="GO" id="GO:0004252">
    <property type="term" value="F:serine-type endopeptidase activity"/>
    <property type="evidence" value="ECO:0007669"/>
    <property type="project" value="UniProtKB-UniRule"/>
</dbReference>
<protein>
    <recommendedName>
        <fullName evidence="2">endopeptidase La</fullName>
        <ecNumber evidence="2">3.4.21.53</ecNumber>
    </recommendedName>
</protein>
<reference evidence="4 5" key="1">
    <citation type="journal article" date="2008" name="BMC Microbiol.">
        <title>Complete genome sequence of Treponema pallidum ssp. pallidum strain SS14 determined with oligonucleotide arrays.</title>
        <authorList>
            <person name="Matejkova P."/>
            <person name="Strouhal M."/>
            <person name="Smajs D."/>
            <person name="Norris S.J."/>
            <person name="Palzkill T."/>
            <person name="Petrosino J.F."/>
            <person name="Sodergren E."/>
            <person name="Norton J.E."/>
            <person name="Singh J."/>
            <person name="Richmond T.A."/>
            <person name="Molla M.N."/>
            <person name="Albert T.J."/>
            <person name="Weinstock G.M."/>
        </authorList>
    </citation>
    <scope>NUCLEOTIDE SEQUENCE [LARGE SCALE GENOMIC DNA]</scope>
    <source>
        <strain evidence="4 5">SS14</strain>
    </source>
</reference>
<evidence type="ECO:0000259" key="3">
    <source>
        <dbReference type="PROSITE" id="PS51786"/>
    </source>
</evidence>
<sequence length="857" mass="95802">MLGNLMLGPYCRSSLWRELSWQEVTGIVAPDTIAYLKARAQDHPFLLAHERACAAIRLGMRMYGDGYNICVIGASGTGKRTTLQYLLKDFVPRPEQMWDIAYAYNFVHPHEPQVLQFPAGEGMPFATALRRSVNAILNTAQDIVKSDAFLRERRTLLADIETRECAELSRIEAELYTRGFRVRWHRKRGTYSFDLVPLLKGKDSSFEALHDLASRAKLSRCVVHELHARYRLSCDEVSSLLHTLRTARRAARRRLAQYYRARLRLIILEQMACIKKRVACYAPVFSPPPVSCAAEQTEREKTSSSRLIEVPHEFEEMRARIISYIERIQTDVQVRVQCLMSMRISALVKKRFFDRYTLNFVCVHTEHAGYVFTEHQPNLANLCGSIESKGNEGDTLENGHLRIRAGALHRAHAGVLIVQLEDLLAEEEAWTHLKRALRTKQVLLPAGSSQSQGMLRPEGVPLTCKLVLVGEPCSFERLSQEDSSFRELFKVCAEFDTSMPNSDKNQVALIAYLDRVVARYGTFSLDSSAYARLLAYAEELAESHTRLSTSFVQIADLVLESHAVAVDMHPDVSVITAHVVQEALNRRQYVCSRARERFQRMIACGELLVEVQGYRIGRINALAIEEHCGHSFGIVISLTAQASAGKEGVMNIEREAGLSGEIYDKAHLIITSLLREKCLSAFADAAFDPAVDDLGKGQDSFPLCLSAALCFEQSYHGIDGDSASAAEFLVLLSAIGRFPLRQDRAITGSVNQLGQVQAIGGVSEKISGFYDVCALNGLTGMQGVLIPKSSCAQLFLPERVQDAVRAGTFHVWAVCTIDDALELMVPDDLKEQGSAQLYQCVRARLRDFYVTVKGHCE</sequence>
<dbReference type="Proteomes" id="UP000001202">
    <property type="component" value="Chromosome"/>
</dbReference>
<dbReference type="PRINTS" id="PR00830">
    <property type="entry name" value="ENDOLAPTASE"/>
</dbReference>
<dbReference type="Gene3D" id="1.10.8.60">
    <property type="match status" value="1"/>
</dbReference>
<dbReference type="InterPro" id="IPR027417">
    <property type="entry name" value="P-loop_NTPase"/>
</dbReference>
<feature type="active site" evidence="2">
    <location>
        <position position="722"/>
    </location>
</feature>
<proteinExistence type="inferred from homology"/>
<dbReference type="EMBL" id="CP000805">
    <property type="protein sequence ID" value="ACD70443.1"/>
    <property type="molecule type" value="Genomic_DNA"/>
</dbReference>
<dbReference type="KEGG" id="tpp:TPASS_0016"/>
<dbReference type="GO" id="GO:0005524">
    <property type="term" value="F:ATP binding"/>
    <property type="evidence" value="ECO:0007669"/>
    <property type="project" value="InterPro"/>
</dbReference>
<dbReference type="Pfam" id="PF20437">
    <property type="entry name" value="LonC_helical"/>
    <property type="match status" value="1"/>
</dbReference>
<dbReference type="InterPro" id="IPR046844">
    <property type="entry name" value="Lon-like_helical"/>
</dbReference>
<dbReference type="AlphaFoldDB" id="A0A0H3BHB3"/>
<feature type="active site" evidence="2">
    <location>
        <position position="765"/>
    </location>
</feature>
<dbReference type="PROSITE" id="PS51786">
    <property type="entry name" value="LON_PROTEOLYTIC"/>
    <property type="match status" value="1"/>
</dbReference>
<evidence type="ECO:0000256" key="1">
    <source>
        <dbReference type="ARBA" id="ARBA00022670"/>
    </source>
</evidence>
<dbReference type="PANTHER" id="PTHR10046">
    <property type="entry name" value="ATP DEPENDENT LON PROTEASE FAMILY MEMBER"/>
    <property type="match status" value="1"/>
</dbReference>
<dbReference type="Pfam" id="PF20436">
    <property type="entry name" value="LonB_AAA-LID"/>
    <property type="match status" value="1"/>
</dbReference>
<dbReference type="InterPro" id="IPR027065">
    <property type="entry name" value="Lon_Prtase"/>
</dbReference>
<dbReference type="Gene3D" id="3.30.230.10">
    <property type="match status" value="1"/>
</dbReference>
<dbReference type="EC" id="3.4.21.53" evidence="2"/>
<accession>A0A0H3BHB3</accession>
<organism evidence="4 5">
    <name type="scientific">Treponema pallidum subsp. pallidum (strain SS14)</name>
    <dbReference type="NCBI Taxonomy" id="455434"/>
    <lineage>
        <taxon>Bacteria</taxon>
        <taxon>Pseudomonadati</taxon>
        <taxon>Spirochaetota</taxon>
        <taxon>Spirochaetia</taxon>
        <taxon>Spirochaetales</taxon>
        <taxon>Treponemataceae</taxon>
        <taxon>Treponema</taxon>
    </lineage>
</organism>
<dbReference type="GO" id="GO:0006508">
    <property type="term" value="P:proteolysis"/>
    <property type="evidence" value="ECO:0007669"/>
    <property type="project" value="UniProtKB-KW"/>
</dbReference>
<evidence type="ECO:0000256" key="2">
    <source>
        <dbReference type="PROSITE-ProRule" id="PRU01122"/>
    </source>
</evidence>
<name>A0A0H3BHB3_TREPS</name>
<dbReference type="GO" id="GO:0004176">
    <property type="term" value="F:ATP-dependent peptidase activity"/>
    <property type="evidence" value="ECO:0007669"/>
    <property type="project" value="UniProtKB-UniRule"/>
</dbReference>
<keyword evidence="2" id="KW-0378">Hydrolase</keyword>
<dbReference type="SUPFAM" id="SSF54211">
    <property type="entry name" value="Ribosomal protein S5 domain 2-like"/>
    <property type="match status" value="1"/>
</dbReference>
<dbReference type="Gene3D" id="3.40.50.300">
    <property type="entry name" value="P-loop containing nucleotide triphosphate hydrolases"/>
    <property type="match status" value="2"/>
</dbReference>
<feature type="domain" description="Lon proteolytic" evidence="3">
    <location>
        <begin position="613"/>
        <end position="827"/>
    </location>
</feature>
<dbReference type="InterPro" id="IPR041699">
    <property type="entry name" value="AAA_32"/>
</dbReference>
<evidence type="ECO:0000313" key="4">
    <source>
        <dbReference type="EMBL" id="ACD70443.1"/>
    </source>
</evidence>
<keyword evidence="2" id="KW-0720">Serine protease</keyword>
<dbReference type="SUPFAM" id="SSF52540">
    <property type="entry name" value="P-loop containing nucleoside triphosphate hydrolases"/>
    <property type="match status" value="2"/>
</dbReference>
<dbReference type="GO" id="GO:0030163">
    <property type="term" value="P:protein catabolic process"/>
    <property type="evidence" value="ECO:0007669"/>
    <property type="project" value="InterPro"/>
</dbReference>
<dbReference type="InterPro" id="IPR046843">
    <property type="entry name" value="LonB_AAA-LID"/>
</dbReference>
<comment type="catalytic activity">
    <reaction evidence="2">
        <text>Hydrolysis of proteins in presence of ATP.</text>
        <dbReference type="EC" id="3.4.21.53"/>
    </reaction>
</comment>
<dbReference type="InterPro" id="IPR014721">
    <property type="entry name" value="Ribsml_uS5_D2-typ_fold_subgr"/>
</dbReference>